<sequence length="163" mass="18678">MSKIVIREIQSKDNQQIAAVIREVFINDNYPKTGTAFADKQLDFMFETYDKEKAIYFVIENDGRIIGGAGISQLDNADSNICELQKMYFLNEARGKGLGFKIIQMCLEKAKEFGFEKCYLETLPEMKTAQHLYQKSGFEYIDAPMGNTCHTSCPVWMIKDLNE</sequence>
<dbReference type="Pfam" id="PF00583">
    <property type="entry name" value="Acetyltransf_1"/>
    <property type="match status" value="1"/>
</dbReference>
<dbReference type="Proteomes" id="UP001304515">
    <property type="component" value="Chromosome"/>
</dbReference>
<dbReference type="CDD" id="cd04301">
    <property type="entry name" value="NAT_SF"/>
    <property type="match status" value="1"/>
</dbReference>
<gene>
    <name evidence="3" type="ORF">RN605_06850</name>
    <name evidence="2" type="ORF">RN608_13550</name>
</gene>
<dbReference type="Gene3D" id="3.40.630.30">
    <property type="match status" value="1"/>
</dbReference>
<accession>A0AA96F0N9</accession>
<dbReference type="InterPro" id="IPR016181">
    <property type="entry name" value="Acyl_CoA_acyltransferase"/>
</dbReference>
<dbReference type="InterPro" id="IPR052777">
    <property type="entry name" value="Acetyltransferase_Enz"/>
</dbReference>
<evidence type="ECO:0000313" key="2">
    <source>
        <dbReference type="EMBL" id="WNM19025.1"/>
    </source>
</evidence>
<name>A0AA96F0N9_9FLAO</name>
<dbReference type="RefSeq" id="WP_313323524.1">
    <property type="nucleotide sequence ID" value="NZ_CP134878.1"/>
</dbReference>
<evidence type="ECO:0000313" key="3">
    <source>
        <dbReference type="EMBL" id="WNM23075.1"/>
    </source>
</evidence>
<dbReference type="GO" id="GO:0016747">
    <property type="term" value="F:acyltransferase activity, transferring groups other than amino-acyl groups"/>
    <property type="evidence" value="ECO:0007669"/>
    <property type="project" value="InterPro"/>
</dbReference>
<dbReference type="PANTHER" id="PTHR43305">
    <property type="entry name" value="FAMILY N-ACETYLTRANSFERASE, PUTATIVE (AFU_ORTHOLOGUE AFUA_2G01380)-RELATED"/>
    <property type="match status" value="1"/>
</dbReference>
<dbReference type="KEGG" id="fcj:RN605_06850"/>
<dbReference type="PANTHER" id="PTHR43305:SF1">
    <property type="entry name" value="FAMILY N-ACETYLTRANSFERASE, PUTATIVE (AFU_ORTHOLOGUE AFUA_2G01380)-RELATED"/>
    <property type="match status" value="1"/>
</dbReference>
<reference evidence="2 4" key="1">
    <citation type="submission" date="2023-09" db="EMBL/GenBank/DDBJ databases">
        <title>Flavobacterium sp. a novel bacteria isolate from Pepper rhizosphere.</title>
        <authorList>
            <person name="Peng Y."/>
            <person name="Lee J."/>
        </authorList>
    </citation>
    <scope>NUCLEOTIDE SEQUENCE</scope>
    <source>
        <strain evidence="2">PMR2A8</strain>
        <strain evidence="3 4">PMTSA4</strain>
    </source>
</reference>
<organism evidence="2">
    <name type="scientific">Flavobacterium capsici</name>
    <dbReference type="NCBI Taxonomy" id="3075618"/>
    <lineage>
        <taxon>Bacteria</taxon>
        <taxon>Pseudomonadati</taxon>
        <taxon>Bacteroidota</taxon>
        <taxon>Flavobacteriia</taxon>
        <taxon>Flavobacteriales</taxon>
        <taxon>Flavobacteriaceae</taxon>
        <taxon>Flavobacterium</taxon>
    </lineage>
</organism>
<feature type="domain" description="N-acetyltransferase" evidence="1">
    <location>
        <begin position="4"/>
        <end position="162"/>
    </location>
</feature>
<keyword evidence="4" id="KW-1185">Reference proteome</keyword>
<dbReference type="SUPFAM" id="SSF55729">
    <property type="entry name" value="Acyl-CoA N-acyltransferases (Nat)"/>
    <property type="match status" value="1"/>
</dbReference>
<dbReference type="PROSITE" id="PS51186">
    <property type="entry name" value="GNAT"/>
    <property type="match status" value="1"/>
</dbReference>
<accession>A0AA96F7I4</accession>
<dbReference type="EMBL" id="CP134890">
    <property type="protein sequence ID" value="WNM23075.1"/>
    <property type="molecule type" value="Genomic_DNA"/>
</dbReference>
<evidence type="ECO:0000313" key="4">
    <source>
        <dbReference type="Proteomes" id="UP001304515"/>
    </source>
</evidence>
<dbReference type="EMBL" id="CP134878">
    <property type="protein sequence ID" value="WNM19025.1"/>
    <property type="molecule type" value="Genomic_DNA"/>
</dbReference>
<dbReference type="InterPro" id="IPR000182">
    <property type="entry name" value="GNAT_dom"/>
</dbReference>
<dbReference type="AlphaFoldDB" id="A0AA96F0N9"/>
<protein>
    <submittedName>
        <fullName evidence="2">GNAT family N-acetyltransferase</fullName>
    </submittedName>
</protein>
<proteinExistence type="predicted"/>
<evidence type="ECO:0000259" key="1">
    <source>
        <dbReference type="PROSITE" id="PS51186"/>
    </source>
</evidence>